<dbReference type="RefSeq" id="WP_133284479.1">
    <property type="nucleotide sequence ID" value="NZ_SMSI01000002.1"/>
</dbReference>
<dbReference type="Pfam" id="PF06055">
    <property type="entry name" value="ExoD"/>
    <property type="match status" value="1"/>
</dbReference>
<feature type="transmembrane region" description="Helical" evidence="1">
    <location>
        <begin position="143"/>
        <end position="165"/>
    </location>
</feature>
<dbReference type="PANTHER" id="PTHR41795">
    <property type="entry name" value="EXOPOLYSACCHARIDE SYNTHESIS PROTEIN"/>
    <property type="match status" value="1"/>
</dbReference>
<protein>
    <submittedName>
        <fullName evidence="2">Exopolysaccharide biosynthesis protein</fullName>
    </submittedName>
</protein>
<dbReference type="EMBL" id="SMSI01000002">
    <property type="protein sequence ID" value="TDH35779.1"/>
    <property type="molecule type" value="Genomic_DNA"/>
</dbReference>
<organism evidence="2 3">
    <name type="scientific">Pseudohoeflea suaedae</name>
    <dbReference type="NCBI Taxonomy" id="877384"/>
    <lineage>
        <taxon>Bacteria</taxon>
        <taxon>Pseudomonadati</taxon>
        <taxon>Pseudomonadota</taxon>
        <taxon>Alphaproteobacteria</taxon>
        <taxon>Hyphomicrobiales</taxon>
        <taxon>Rhizobiaceae</taxon>
        <taxon>Pseudohoeflea</taxon>
    </lineage>
</organism>
<comment type="caution">
    <text evidence="2">The sequence shown here is derived from an EMBL/GenBank/DDBJ whole genome shotgun (WGS) entry which is preliminary data.</text>
</comment>
<keyword evidence="1" id="KW-0472">Membrane</keyword>
<feature type="transmembrane region" description="Helical" evidence="1">
    <location>
        <begin position="185"/>
        <end position="213"/>
    </location>
</feature>
<sequence length="214" mass="24060">MNTHTSSPEFPVEPVESRPRPEKLSDLLLELAAQPGERISIRDLAEALEDRSFGAFMLIFALPNLIPLPPGATLVLGLPMVFVAWQILIGYDKIWMPRRIANFSIEKSRFRVMALRVTPWLKRAENWVRPRKWPIRSTLHERLFGLLALILAVICVIPIPFGNWPPAVAFSVLGVAHTERDGYCLAVGLFLSLLSILMVTAVAFATGALLMWFF</sequence>
<accession>A0A4R5PJE4</accession>
<keyword evidence="3" id="KW-1185">Reference proteome</keyword>
<dbReference type="Proteomes" id="UP000295131">
    <property type="component" value="Unassembled WGS sequence"/>
</dbReference>
<name>A0A4R5PJE4_9HYPH</name>
<proteinExistence type="predicted"/>
<keyword evidence="1" id="KW-1133">Transmembrane helix</keyword>
<reference evidence="2 3" key="1">
    <citation type="journal article" date="2013" name="Int. J. Syst. Evol. Microbiol.">
        <title>Hoeflea suaedae sp. nov., an endophytic bacterium isolated from the root of the halophyte Suaeda maritima.</title>
        <authorList>
            <person name="Chung E.J."/>
            <person name="Park J.A."/>
            <person name="Pramanik P."/>
            <person name="Bibi F."/>
            <person name="Jeon C.O."/>
            <person name="Chung Y.R."/>
        </authorList>
    </citation>
    <scope>NUCLEOTIDE SEQUENCE [LARGE SCALE GENOMIC DNA]</scope>
    <source>
        <strain evidence="2 3">YC6898</strain>
    </source>
</reference>
<keyword evidence="1" id="KW-0812">Transmembrane</keyword>
<evidence type="ECO:0000256" key="1">
    <source>
        <dbReference type="SAM" id="Phobius"/>
    </source>
</evidence>
<feature type="transmembrane region" description="Helical" evidence="1">
    <location>
        <begin position="72"/>
        <end position="91"/>
    </location>
</feature>
<dbReference type="AlphaFoldDB" id="A0A4R5PJE4"/>
<dbReference type="PANTHER" id="PTHR41795:SF1">
    <property type="entry name" value="EXOPOLYSACCHARIDE SYNTHESIS PROTEIN"/>
    <property type="match status" value="1"/>
</dbReference>
<evidence type="ECO:0000313" key="3">
    <source>
        <dbReference type="Proteomes" id="UP000295131"/>
    </source>
</evidence>
<dbReference type="PIRSF" id="PIRSF033239">
    <property type="entry name" value="ExoD"/>
    <property type="match status" value="1"/>
</dbReference>
<dbReference type="InterPro" id="IPR010331">
    <property type="entry name" value="ExoD"/>
</dbReference>
<dbReference type="OrthoDB" id="8550083at2"/>
<gene>
    <name evidence="2" type="ORF">E2A64_10650</name>
</gene>
<evidence type="ECO:0000313" key="2">
    <source>
        <dbReference type="EMBL" id="TDH35779.1"/>
    </source>
</evidence>